<evidence type="ECO:0000256" key="1">
    <source>
        <dbReference type="ARBA" id="ARBA00006964"/>
    </source>
</evidence>
<dbReference type="PANTHER" id="PTHR13799:SF14">
    <property type="entry name" value="GTP CYCLOHYDROLASE 1 TYPE 2 HOMOLOG"/>
    <property type="match status" value="1"/>
</dbReference>
<dbReference type="EMBL" id="WUUQ01000006">
    <property type="protein sequence ID" value="MXQ74358.1"/>
    <property type="molecule type" value="Genomic_DNA"/>
</dbReference>
<organism evidence="5 6">
    <name type="scientific">Copranaerobaculum intestinale</name>
    <dbReference type="NCBI Taxonomy" id="2692629"/>
    <lineage>
        <taxon>Bacteria</taxon>
        <taxon>Bacillati</taxon>
        <taxon>Bacillota</taxon>
        <taxon>Erysipelotrichia</taxon>
        <taxon>Erysipelotrichales</taxon>
        <taxon>Erysipelotrichaceae</taxon>
        <taxon>Copranaerobaculum</taxon>
    </lineage>
</organism>
<comment type="similarity">
    <text evidence="1">Belongs to the GTP cyclohydrolase I type 2/NIF3 family.</text>
</comment>
<dbReference type="Proteomes" id="UP000434036">
    <property type="component" value="Unassembled WGS sequence"/>
</dbReference>
<dbReference type="PANTHER" id="PTHR13799">
    <property type="entry name" value="NGG1 INTERACTING FACTOR 3"/>
    <property type="match status" value="1"/>
</dbReference>
<gene>
    <name evidence="5" type="ORF">GSF08_10525</name>
</gene>
<sequence>MKIKDVILDLQKNQTWVNWNHTRDHILAGDENQEVTGIGVCWVATKQMIEAAHKAGLNFVITHENPFYDCSTNPQTAVWEAVLEKQALIKKYNIVLYRCHDGWDMFPEYGVADQWAKRLGYAFEPRLLNSYNQYAQIPEQSVAEIAQHVAAVLSQDGENGAYVFGDPTKRVRRLAIGTGAATNIFSMLDYRPDAVIVSDDGITNWYAAQFAIDHDLPLIVVNHAGCEICGMKAMEAYLKQQLPPNIKVMYIAEGFDIHYYTSEA</sequence>
<feature type="binding site" evidence="4">
    <location>
        <position position="227"/>
    </location>
    <ligand>
        <name>a divalent metal cation</name>
        <dbReference type="ChEBI" id="CHEBI:60240"/>
        <label>1</label>
    </ligand>
</feature>
<evidence type="ECO:0000313" key="5">
    <source>
        <dbReference type="EMBL" id="MXQ74358.1"/>
    </source>
</evidence>
<feature type="binding site" evidence="4">
    <location>
        <position position="223"/>
    </location>
    <ligand>
        <name>a divalent metal cation</name>
        <dbReference type="ChEBI" id="CHEBI:60240"/>
        <label>1</label>
    </ligand>
</feature>
<evidence type="ECO:0000256" key="3">
    <source>
        <dbReference type="ARBA" id="ARBA00022723"/>
    </source>
</evidence>
<keyword evidence="3 4" id="KW-0479">Metal-binding</keyword>
<evidence type="ECO:0000313" key="6">
    <source>
        <dbReference type="Proteomes" id="UP000434036"/>
    </source>
</evidence>
<evidence type="ECO:0000256" key="2">
    <source>
        <dbReference type="ARBA" id="ARBA00022112"/>
    </source>
</evidence>
<dbReference type="InterPro" id="IPR002678">
    <property type="entry name" value="DUF34/NIF3"/>
</dbReference>
<dbReference type="Pfam" id="PF01784">
    <property type="entry name" value="DUF34_NIF3"/>
    <property type="match status" value="1"/>
</dbReference>
<dbReference type="InterPro" id="IPR036069">
    <property type="entry name" value="DUF34/NIF3_sf"/>
</dbReference>
<feature type="binding site" evidence="4">
    <location>
        <position position="63"/>
    </location>
    <ligand>
        <name>a divalent metal cation</name>
        <dbReference type="ChEBI" id="CHEBI:60240"/>
        <label>1</label>
    </ligand>
</feature>
<dbReference type="SUPFAM" id="SSF102705">
    <property type="entry name" value="NIF3 (NGG1p interacting factor 3)-like"/>
    <property type="match status" value="1"/>
</dbReference>
<comment type="caution">
    <text evidence="5">The sequence shown here is derived from an EMBL/GenBank/DDBJ whole genome shotgun (WGS) entry which is preliminary data.</text>
</comment>
<dbReference type="GO" id="GO:0046872">
    <property type="term" value="F:metal ion binding"/>
    <property type="evidence" value="ECO:0007669"/>
    <property type="project" value="UniProtKB-KW"/>
</dbReference>
<evidence type="ECO:0000256" key="4">
    <source>
        <dbReference type="PIRSR" id="PIRSR602678-1"/>
    </source>
</evidence>
<keyword evidence="6" id="KW-1185">Reference proteome</keyword>
<feature type="binding site" evidence="4">
    <location>
        <position position="104"/>
    </location>
    <ligand>
        <name>a divalent metal cation</name>
        <dbReference type="ChEBI" id="CHEBI:60240"/>
        <label>1</label>
    </ligand>
</feature>
<dbReference type="GO" id="GO:0005737">
    <property type="term" value="C:cytoplasm"/>
    <property type="evidence" value="ECO:0007669"/>
    <property type="project" value="TreeGrafter"/>
</dbReference>
<accession>A0A6N8U838</accession>
<dbReference type="RefSeq" id="WP_160625736.1">
    <property type="nucleotide sequence ID" value="NZ_WUUQ01000006.1"/>
</dbReference>
<proteinExistence type="inferred from homology"/>
<dbReference type="Gene3D" id="3.40.1390.30">
    <property type="entry name" value="NIF3 (NGG1p interacting factor 3)-like"/>
    <property type="match status" value="2"/>
</dbReference>
<reference evidence="5 6" key="2">
    <citation type="submission" date="2020-01" db="EMBL/GenBank/DDBJ databases">
        <title>Clostridiaceae sp. nov. isolated from the gut of human by culturomics.</title>
        <authorList>
            <person name="Chang Y."/>
        </authorList>
    </citation>
    <scope>NUCLEOTIDE SEQUENCE [LARGE SCALE GENOMIC DNA]</scope>
    <source>
        <strain evidence="5 6">DONG20-135</strain>
    </source>
</reference>
<protein>
    <recommendedName>
        <fullName evidence="2">GTP cyclohydrolase 1 type 2 homolog</fullName>
    </recommendedName>
</protein>
<dbReference type="AlphaFoldDB" id="A0A6N8U838"/>
<reference evidence="5 6" key="1">
    <citation type="submission" date="2019-12" db="EMBL/GenBank/DDBJ databases">
        <authorList>
            <person name="Yang R."/>
        </authorList>
    </citation>
    <scope>NUCLEOTIDE SEQUENCE [LARGE SCALE GENOMIC DNA]</scope>
    <source>
        <strain evidence="5 6">DONG20-135</strain>
    </source>
</reference>
<name>A0A6N8U838_9FIRM</name>